<keyword evidence="3" id="KW-1185">Reference proteome</keyword>
<feature type="transmembrane region" description="Helical" evidence="1">
    <location>
        <begin position="242"/>
        <end position="262"/>
    </location>
</feature>
<organism evidence="2 3">
    <name type="scientific">Anaplasma platys</name>
    <dbReference type="NCBI Taxonomy" id="949"/>
    <lineage>
        <taxon>Bacteria</taxon>
        <taxon>Pseudomonadati</taxon>
        <taxon>Pseudomonadota</taxon>
        <taxon>Alphaproteobacteria</taxon>
        <taxon>Rickettsiales</taxon>
        <taxon>Anaplasmataceae</taxon>
        <taxon>Anaplasma</taxon>
    </lineage>
</organism>
<name>A0A858PX32_9RICK</name>
<feature type="transmembrane region" description="Helical" evidence="1">
    <location>
        <begin position="166"/>
        <end position="185"/>
    </location>
</feature>
<dbReference type="KEGG" id="aplt:ANPL_00085"/>
<dbReference type="AlphaFoldDB" id="A0A858PX32"/>
<accession>A0A858PX32</accession>
<keyword evidence="1" id="KW-0812">Transmembrane</keyword>
<gene>
    <name evidence="2" type="ORF">ANPL_00085</name>
</gene>
<feature type="transmembrane region" description="Helical" evidence="1">
    <location>
        <begin position="12"/>
        <end position="31"/>
    </location>
</feature>
<sequence length="306" mass="34028">MLKVERLNYRRQCCSFVSLIISTCIFILLFLSQSGFLTCTGKSKSNFWVTIDFISVLGAILSFICSLVLIFLIEQERSKIQKKIAAESQTLGFRSRKEAEKKRRELLDRCGAFCEGFSLKMDFLGTSCNFSMQLASLIFLLTNGLALGEIYKFGSHNLPMGHVVDLVSNAAYFLAALLLVIAHLMGRRKEKTPPRHAREMAQVMTFMFLGSSLIFAGKIVCVLEAIGTMTPPALKNGATLPIGWLTRTVGIILLAINLGMVLKRTSDKCDALAKIVEDGENSHEVFTMVSTQDVRSCFGYLEYGTR</sequence>
<evidence type="ECO:0000313" key="2">
    <source>
        <dbReference type="EMBL" id="QJC27146.1"/>
    </source>
</evidence>
<keyword evidence="1" id="KW-0472">Membrane</keyword>
<protein>
    <recommendedName>
        <fullName evidence="4">Transmembrane protein</fullName>
    </recommendedName>
</protein>
<dbReference type="EMBL" id="CP046391">
    <property type="protein sequence ID" value="QJC27146.1"/>
    <property type="molecule type" value="Genomic_DNA"/>
</dbReference>
<evidence type="ECO:0000313" key="3">
    <source>
        <dbReference type="Proteomes" id="UP000500930"/>
    </source>
</evidence>
<proteinExistence type="predicted"/>
<dbReference type="Proteomes" id="UP000500930">
    <property type="component" value="Chromosome"/>
</dbReference>
<keyword evidence="1" id="KW-1133">Transmembrane helix</keyword>
<evidence type="ECO:0000256" key="1">
    <source>
        <dbReference type="SAM" id="Phobius"/>
    </source>
</evidence>
<feature type="transmembrane region" description="Helical" evidence="1">
    <location>
        <begin position="206"/>
        <end position="230"/>
    </location>
</feature>
<reference evidence="2 3" key="1">
    <citation type="journal article" date="2020" name="Pathogens">
        <title>First Whole Genome Sequence of Anaplasma platys, an Obligate Intracellular Rickettsial Pathogen of Dogs.</title>
        <authorList>
            <person name="Llanes A."/>
            <person name="Rajeev S."/>
        </authorList>
    </citation>
    <scope>NUCLEOTIDE SEQUENCE [LARGE SCALE GENOMIC DNA]</scope>
    <source>
        <strain evidence="2 3">S3</strain>
    </source>
</reference>
<feature type="transmembrane region" description="Helical" evidence="1">
    <location>
        <begin position="134"/>
        <end position="154"/>
    </location>
</feature>
<feature type="transmembrane region" description="Helical" evidence="1">
    <location>
        <begin position="51"/>
        <end position="73"/>
    </location>
</feature>
<evidence type="ECO:0008006" key="4">
    <source>
        <dbReference type="Google" id="ProtNLM"/>
    </source>
</evidence>